<evidence type="ECO:0000313" key="2">
    <source>
        <dbReference type="Proteomes" id="UP000035579"/>
    </source>
</evidence>
<protein>
    <submittedName>
        <fullName evidence="1">Uncharacterized protein</fullName>
    </submittedName>
</protein>
<dbReference type="Proteomes" id="UP000035579">
    <property type="component" value="Chromosome"/>
</dbReference>
<evidence type="ECO:0000313" key="1">
    <source>
        <dbReference type="EMBL" id="AKJ02480.1"/>
    </source>
</evidence>
<proteinExistence type="predicted"/>
<accession>A0AAC8Q7Q4</accession>
<organism evidence="1 2">
    <name type="scientific">Archangium gephyra</name>
    <dbReference type="NCBI Taxonomy" id="48"/>
    <lineage>
        <taxon>Bacteria</taxon>
        <taxon>Pseudomonadati</taxon>
        <taxon>Myxococcota</taxon>
        <taxon>Myxococcia</taxon>
        <taxon>Myxococcales</taxon>
        <taxon>Cystobacterineae</taxon>
        <taxon>Archangiaceae</taxon>
        <taxon>Archangium</taxon>
    </lineage>
</organism>
<gene>
    <name evidence="1" type="ORF">AA314_04106</name>
</gene>
<sequence>MPAALQAGRHPGPRAGCRFFRGGCGFHVIGVTAQPLLATAHPGSPGSLTAGP</sequence>
<dbReference type="KEGG" id="age:AA314_04106"/>
<reference evidence="1 2" key="1">
    <citation type="submission" date="2015-05" db="EMBL/GenBank/DDBJ databases">
        <title>Genome assembly of Archangium gephyra DSM 2261.</title>
        <authorList>
            <person name="Sharma G."/>
            <person name="Subramanian S."/>
        </authorList>
    </citation>
    <scope>NUCLEOTIDE SEQUENCE [LARGE SCALE GENOMIC DNA]</scope>
    <source>
        <strain evidence="1 2">DSM 2261</strain>
    </source>
</reference>
<name>A0AAC8Q7Q4_9BACT</name>
<dbReference type="AlphaFoldDB" id="A0AAC8Q7Q4"/>
<dbReference type="EMBL" id="CP011509">
    <property type="protein sequence ID" value="AKJ02480.1"/>
    <property type="molecule type" value="Genomic_DNA"/>
</dbReference>